<dbReference type="Gene3D" id="1.10.730.10">
    <property type="entry name" value="Isoleucyl-tRNA Synthetase, Domain 1"/>
    <property type="match status" value="1"/>
</dbReference>
<comment type="catalytic activity">
    <reaction evidence="7">
        <text>tRNA(Val) + L-valine + ATP = L-valyl-tRNA(Val) + AMP + diphosphate</text>
        <dbReference type="Rhea" id="RHEA:10704"/>
        <dbReference type="Rhea" id="RHEA-COMP:9672"/>
        <dbReference type="Rhea" id="RHEA-COMP:9708"/>
        <dbReference type="ChEBI" id="CHEBI:30616"/>
        <dbReference type="ChEBI" id="CHEBI:33019"/>
        <dbReference type="ChEBI" id="CHEBI:57762"/>
        <dbReference type="ChEBI" id="CHEBI:78442"/>
        <dbReference type="ChEBI" id="CHEBI:78537"/>
        <dbReference type="ChEBI" id="CHEBI:456215"/>
        <dbReference type="EC" id="6.1.1.9"/>
    </reaction>
</comment>
<sequence length="715" mass="82395">MNDRLSKPYNPSETEGRIYKLWEESGYFSPDNAGNDTVDNFAILMPPTNANGSLHAGHSLVLTIEDVIVRYKRMAGHKTLWLPGLDHAGFETQVVYEKKLEKEGRSRFELKPDELYSEILNFTLENSKVIKSQIRSMGASCDWSREKFTLDKDIVEIVYSTFKRLSDDNLLYRGKKIVSWCPKHRTSFSDLEINDEERIDTLYYLKYGPFTIATARPETKFGDKYVVVHPSDNRYSKFKHGDKIELEWINGPITATVIKDDAIDMEFGTGAMTITPWHDVADFEIALRHNLEREQIIDESGRLLPVAGEFAGMKIAEARPKIVERLKEKGLLEKIDSDYKHVVRTCYKCGSIIEPQIRSQWFIKMKSLAQEALRKIQSMEVEFIPQHYEKISIHWLENIIDWNISRQIVWGIPIPAKICSLCGEGFVDLEDKITKCEKCGGNVEKDNDTFDTWFSSGQWPFASLGYPSGADFKEFYPTQVLETAGDIIFFWVTRMIMLGLYVTGKVPFKTVYLHGMVLDAKAQKMSKSKGNVINPLDLTAKFGTDALRMALIVGNTPGTSLALSEDKIKAYKHFANKIWNATRFVLSNTENFIYESNPTIVKRDDEILRAMSETLTDITSDMENFRFYMAGEKLYHYFWHTFADIIIEESKAVLSGGNEQEIKSRKWTLIEIEINMLKALHPFMPFITEEIWSFMPRQAKSKMLIAERWFENKKV</sequence>
<dbReference type="EMBL" id="MHWD01000016">
    <property type="protein sequence ID" value="OHB03789.1"/>
    <property type="molecule type" value="Genomic_DNA"/>
</dbReference>
<dbReference type="PANTHER" id="PTHR11946">
    <property type="entry name" value="VALYL-TRNA SYNTHETASES"/>
    <property type="match status" value="1"/>
</dbReference>
<evidence type="ECO:0000313" key="12">
    <source>
        <dbReference type="Proteomes" id="UP000179283"/>
    </source>
</evidence>
<protein>
    <recommendedName>
        <fullName evidence="1 8">Valine--tRNA ligase</fullName>
        <ecNumber evidence="1 8">6.1.1.9</ecNumber>
    </recommendedName>
</protein>
<keyword evidence="5" id="KW-0648">Protein biosynthesis</keyword>
<dbReference type="Pfam" id="PF00133">
    <property type="entry name" value="tRNA-synt_1"/>
    <property type="match status" value="1"/>
</dbReference>
<organism evidence="11 12">
    <name type="scientific">Candidatus Zambryskibacteria bacterium RIFCSPLOWO2_01_FULL_43_17</name>
    <dbReference type="NCBI Taxonomy" id="1802760"/>
    <lineage>
        <taxon>Bacteria</taxon>
        <taxon>Candidatus Zambryskiibacteriota</taxon>
    </lineage>
</organism>
<evidence type="ECO:0000256" key="7">
    <source>
        <dbReference type="ARBA" id="ARBA00047552"/>
    </source>
</evidence>
<evidence type="ECO:0000256" key="2">
    <source>
        <dbReference type="ARBA" id="ARBA00022598"/>
    </source>
</evidence>
<evidence type="ECO:0000256" key="6">
    <source>
        <dbReference type="ARBA" id="ARBA00023146"/>
    </source>
</evidence>
<evidence type="ECO:0000256" key="3">
    <source>
        <dbReference type="ARBA" id="ARBA00022741"/>
    </source>
</evidence>
<dbReference type="PANTHER" id="PTHR11946:SF93">
    <property type="entry name" value="VALINE--TRNA LIGASE, CHLOROPLASTIC_MITOCHONDRIAL 2"/>
    <property type="match status" value="1"/>
</dbReference>
<evidence type="ECO:0000256" key="8">
    <source>
        <dbReference type="NCBIfam" id="TIGR00422"/>
    </source>
</evidence>
<dbReference type="InterPro" id="IPR033705">
    <property type="entry name" value="Anticodon_Ia_Val"/>
</dbReference>
<dbReference type="InterPro" id="IPR014729">
    <property type="entry name" value="Rossmann-like_a/b/a_fold"/>
</dbReference>
<feature type="domain" description="Methionyl/Valyl/Leucyl/Isoleucyl-tRNA synthetase anticodon-binding" evidence="10">
    <location>
        <begin position="604"/>
        <end position="712"/>
    </location>
</feature>
<dbReference type="CDD" id="cd00817">
    <property type="entry name" value="ValRS_core"/>
    <property type="match status" value="1"/>
</dbReference>
<keyword evidence="3" id="KW-0547">Nucleotide-binding</keyword>
<dbReference type="NCBIfam" id="NF004349">
    <property type="entry name" value="PRK05729.1"/>
    <property type="match status" value="1"/>
</dbReference>
<dbReference type="AlphaFoldDB" id="A0A1G2U2W6"/>
<gene>
    <name evidence="11" type="ORF">A2920_01930</name>
</gene>
<evidence type="ECO:0000313" key="11">
    <source>
        <dbReference type="EMBL" id="OHB03789.1"/>
    </source>
</evidence>
<dbReference type="NCBIfam" id="TIGR00422">
    <property type="entry name" value="valS"/>
    <property type="match status" value="1"/>
</dbReference>
<dbReference type="SUPFAM" id="SSF52374">
    <property type="entry name" value="Nucleotidylyl transferase"/>
    <property type="match status" value="1"/>
</dbReference>
<dbReference type="InterPro" id="IPR002303">
    <property type="entry name" value="Valyl-tRNA_ligase"/>
</dbReference>
<proteinExistence type="predicted"/>
<dbReference type="Proteomes" id="UP000179283">
    <property type="component" value="Unassembled WGS sequence"/>
</dbReference>
<dbReference type="GO" id="GO:0005524">
    <property type="term" value="F:ATP binding"/>
    <property type="evidence" value="ECO:0007669"/>
    <property type="project" value="UniProtKB-KW"/>
</dbReference>
<dbReference type="PRINTS" id="PR00986">
    <property type="entry name" value="TRNASYNTHVAL"/>
</dbReference>
<dbReference type="GO" id="GO:0005829">
    <property type="term" value="C:cytosol"/>
    <property type="evidence" value="ECO:0007669"/>
    <property type="project" value="TreeGrafter"/>
</dbReference>
<feature type="domain" description="Aminoacyl-tRNA synthetase class Ia" evidence="9">
    <location>
        <begin position="18"/>
        <end position="556"/>
    </location>
</feature>
<dbReference type="GO" id="GO:0002161">
    <property type="term" value="F:aminoacyl-tRNA deacylase activity"/>
    <property type="evidence" value="ECO:0007669"/>
    <property type="project" value="InterPro"/>
</dbReference>
<dbReference type="InterPro" id="IPR002300">
    <property type="entry name" value="aa-tRNA-synth_Ia"/>
</dbReference>
<dbReference type="EC" id="6.1.1.9" evidence="1 8"/>
<accession>A0A1G2U2W6</accession>
<evidence type="ECO:0000256" key="1">
    <source>
        <dbReference type="ARBA" id="ARBA00013169"/>
    </source>
</evidence>
<keyword evidence="4" id="KW-0067">ATP-binding</keyword>
<keyword evidence="6" id="KW-0030">Aminoacyl-tRNA synthetase</keyword>
<keyword evidence="2 11" id="KW-0436">Ligase</keyword>
<dbReference type="SUPFAM" id="SSF47323">
    <property type="entry name" value="Anticodon-binding domain of a subclass of class I aminoacyl-tRNA synthetases"/>
    <property type="match status" value="1"/>
</dbReference>
<dbReference type="SUPFAM" id="SSF50677">
    <property type="entry name" value="ValRS/IleRS/LeuRS editing domain"/>
    <property type="match status" value="1"/>
</dbReference>
<dbReference type="Pfam" id="PF08264">
    <property type="entry name" value="Anticodon_1"/>
    <property type="match status" value="1"/>
</dbReference>
<dbReference type="CDD" id="cd07962">
    <property type="entry name" value="Anticodon_Ia_Val"/>
    <property type="match status" value="1"/>
</dbReference>
<evidence type="ECO:0000259" key="9">
    <source>
        <dbReference type="Pfam" id="PF00133"/>
    </source>
</evidence>
<dbReference type="GO" id="GO:0006438">
    <property type="term" value="P:valyl-tRNA aminoacylation"/>
    <property type="evidence" value="ECO:0007669"/>
    <property type="project" value="UniProtKB-UniRule"/>
</dbReference>
<dbReference type="InterPro" id="IPR009008">
    <property type="entry name" value="Val/Leu/Ile-tRNA-synth_edit"/>
</dbReference>
<dbReference type="GO" id="GO:0004832">
    <property type="term" value="F:valine-tRNA ligase activity"/>
    <property type="evidence" value="ECO:0007669"/>
    <property type="project" value="UniProtKB-UniRule"/>
</dbReference>
<dbReference type="InterPro" id="IPR013155">
    <property type="entry name" value="M/V/L/I-tRNA-synth_anticd-bd"/>
</dbReference>
<reference evidence="11 12" key="1">
    <citation type="journal article" date="2016" name="Nat. Commun.">
        <title>Thousands of microbial genomes shed light on interconnected biogeochemical processes in an aquifer system.</title>
        <authorList>
            <person name="Anantharaman K."/>
            <person name="Brown C.T."/>
            <person name="Hug L.A."/>
            <person name="Sharon I."/>
            <person name="Castelle C.J."/>
            <person name="Probst A.J."/>
            <person name="Thomas B.C."/>
            <person name="Singh A."/>
            <person name="Wilkins M.J."/>
            <person name="Karaoz U."/>
            <person name="Brodie E.L."/>
            <person name="Williams K.H."/>
            <person name="Hubbard S.S."/>
            <person name="Banfield J.F."/>
        </authorList>
    </citation>
    <scope>NUCLEOTIDE SEQUENCE [LARGE SCALE GENOMIC DNA]</scope>
</reference>
<name>A0A1G2U2W6_9BACT</name>
<evidence type="ECO:0000259" key="10">
    <source>
        <dbReference type="Pfam" id="PF08264"/>
    </source>
</evidence>
<dbReference type="Gene3D" id="3.40.50.620">
    <property type="entry name" value="HUPs"/>
    <property type="match status" value="2"/>
</dbReference>
<comment type="caution">
    <text evidence="11">The sequence shown here is derived from an EMBL/GenBank/DDBJ whole genome shotgun (WGS) entry which is preliminary data.</text>
</comment>
<evidence type="ECO:0000256" key="4">
    <source>
        <dbReference type="ARBA" id="ARBA00022840"/>
    </source>
</evidence>
<evidence type="ECO:0000256" key="5">
    <source>
        <dbReference type="ARBA" id="ARBA00022917"/>
    </source>
</evidence>
<dbReference type="InterPro" id="IPR009080">
    <property type="entry name" value="tRNAsynth_Ia_anticodon-bd"/>
</dbReference>